<comment type="caution">
    <text evidence="2">The sequence shown here is derived from an EMBL/GenBank/DDBJ whole genome shotgun (WGS) entry which is preliminary data.</text>
</comment>
<dbReference type="Proteomes" id="UP001589854">
    <property type="component" value="Unassembled WGS sequence"/>
</dbReference>
<evidence type="ECO:0000256" key="1">
    <source>
        <dbReference type="SAM" id="Phobius"/>
    </source>
</evidence>
<dbReference type="RefSeq" id="WP_378929866.1">
    <property type="nucleotide sequence ID" value="NZ_JBHLVO010000001.1"/>
</dbReference>
<protein>
    <recommendedName>
        <fullName evidence="4">Type 4 fimbrial biogenesis protein PilX N-terminal domain-containing protein</fullName>
    </recommendedName>
</protein>
<dbReference type="EMBL" id="JBHLVO010000001">
    <property type="protein sequence ID" value="MFC0270177.1"/>
    <property type="molecule type" value="Genomic_DNA"/>
</dbReference>
<keyword evidence="1" id="KW-0812">Transmembrane</keyword>
<evidence type="ECO:0000313" key="2">
    <source>
        <dbReference type="EMBL" id="MFC0270177.1"/>
    </source>
</evidence>
<reference evidence="2 3" key="1">
    <citation type="submission" date="2024-09" db="EMBL/GenBank/DDBJ databases">
        <authorList>
            <person name="Sun Q."/>
            <person name="Mori K."/>
        </authorList>
    </citation>
    <scope>NUCLEOTIDE SEQUENCE [LARGE SCALE GENOMIC DNA]</scope>
    <source>
        <strain evidence="2 3">CCM 7228</strain>
    </source>
</reference>
<organism evidence="2 3">
    <name type="scientific">Metabacillus herbersteinensis</name>
    <dbReference type="NCBI Taxonomy" id="283816"/>
    <lineage>
        <taxon>Bacteria</taxon>
        <taxon>Bacillati</taxon>
        <taxon>Bacillota</taxon>
        <taxon>Bacilli</taxon>
        <taxon>Bacillales</taxon>
        <taxon>Bacillaceae</taxon>
        <taxon>Metabacillus</taxon>
    </lineage>
</organism>
<feature type="transmembrane region" description="Helical" evidence="1">
    <location>
        <begin position="12"/>
        <end position="34"/>
    </location>
</feature>
<name>A0ABV6GB81_9BACI</name>
<keyword evidence="3" id="KW-1185">Reference proteome</keyword>
<gene>
    <name evidence="2" type="ORF">ACFFIX_01715</name>
</gene>
<sequence length="420" mass="46199">MNYLHNQKGMTLIIVLLTITIFTVLGLAVLGSTINNSKQIKQSEQTVQTGDLAEMGSNYFQVKLEDFLLKLEKEGKIEVIIKDMMTSDFEEKGTIDLNDYHKTVALLIKSELETFFIKNTNLSDQRVGESKTIDQDNNASFTVFNPTVSIDDTNTLAVTFESEGVVGTHVSKAITTNLEMNFNINSNSYNITISGGVAEVNLDKIIQQPINLPNCIYIDASKENPFKGSNCQFSVPIEMEKHEEISNSTVLVNGYLDVDTHLNKGIDSTTLYITGSSSFSKHINGINNSNIYIGGALDLNMVNQGINNSTIVVKGSATFNFEKNGKIKGFTNSSIYIGGAANFRDVDIKKFDPSSKICVAGTVAGIPTGKDYNVYSPTINQSDFQQYCSVSTGGEDALVFDSNADFFDDLNFTNRRTTYQ</sequence>
<evidence type="ECO:0000313" key="3">
    <source>
        <dbReference type="Proteomes" id="UP001589854"/>
    </source>
</evidence>
<keyword evidence="1" id="KW-1133">Transmembrane helix</keyword>
<proteinExistence type="predicted"/>
<evidence type="ECO:0008006" key="4">
    <source>
        <dbReference type="Google" id="ProtNLM"/>
    </source>
</evidence>
<keyword evidence="1" id="KW-0472">Membrane</keyword>
<accession>A0ABV6GB81</accession>